<evidence type="ECO:0000256" key="4">
    <source>
        <dbReference type="ARBA" id="ARBA00023157"/>
    </source>
</evidence>
<accession>A0A7W5DQD9</accession>
<sequence>MNGKFEELIQSDKPVIIDFFAEWCGPCKVQSPILQEVAIELGDHVKVIKIDVDKNPQIANNYRIQGVPTLMVFKKGQLLFRQAGLMQKPQLLNLIRQNI</sequence>
<comment type="caution">
    <text evidence="10">The sequence shown here is derived from an EMBL/GenBank/DDBJ whole genome shotgun (WGS) entry which is preliminary data.</text>
</comment>
<dbReference type="AlphaFoldDB" id="A0A7W5DQD9"/>
<evidence type="ECO:0000256" key="3">
    <source>
        <dbReference type="ARBA" id="ARBA00022982"/>
    </source>
</evidence>
<comment type="similarity">
    <text evidence="1">Belongs to the thioredoxin family.</text>
</comment>
<dbReference type="PANTHER" id="PTHR45663">
    <property type="entry name" value="GEO12009P1"/>
    <property type="match status" value="1"/>
</dbReference>
<dbReference type="PRINTS" id="PR00421">
    <property type="entry name" value="THIOREDOXIN"/>
</dbReference>
<evidence type="ECO:0000256" key="5">
    <source>
        <dbReference type="ARBA" id="ARBA00023284"/>
    </source>
</evidence>
<dbReference type="FunFam" id="3.40.30.10:FF:000001">
    <property type="entry name" value="Thioredoxin"/>
    <property type="match status" value="1"/>
</dbReference>
<feature type="disulfide bond" description="Redox-active" evidence="8">
    <location>
        <begin position="24"/>
        <end position="27"/>
    </location>
</feature>
<keyword evidence="2" id="KW-0813">Transport</keyword>
<feature type="active site" description="Nucleophile" evidence="7">
    <location>
        <position position="27"/>
    </location>
</feature>
<dbReference type="RefSeq" id="WP_183412963.1">
    <property type="nucleotide sequence ID" value="NZ_JACHYB010000001.1"/>
</dbReference>
<feature type="active site" description="Nucleophile" evidence="7">
    <location>
        <position position="24"/>
    </location>
</feature>
<dbReference type="NCBIfam" id="TIGR01068">
    <property type="entry name" value="thioredoxin"/>
    <property type="match status" value="1"/>
</dbReference>
<organism evidence="10 11">
    <name type="scientific">Microbacter margulisiae</name>
    <dbReference type="NCBI Taxonomy" id="1350067"/>
    <lineage>
        <taxon>Bacteria</taxon>
        <taxon>Pseudomonadati</taxon>
        <taxon>Bacteroidota</taxon>
        <taxon>Bacteroidia</taxon>
        <taxon>Bacteroidales</taxon>
        <taxon>Porphyromonadaceae</taxon>
        <taxon>Microbacter</taxon>
    </lineage>
</organism>
<keyword evidence="3" id="KW-0249">Electron transport</keyword>
<evidence type="ECO:0000256" key="7">
    <source>
        <dbReference type="PIRSR" id="PIRSR000077-1"/>
    </source>
</evidence>
<feature type="site" description="Contributes to redox potential value" evidence="7">
    <location>
        <position position="26"/>
    </location>
</feature>
<name>A0A7W5DQD9_9PORP</name>
<dbReference type="CDD" id="cd02947">
    <property type="entry name" value="TRX_family"/>
    <property type="match status" value="1"/>
</dbReference>
<evidence type="ECO:0000256" key="6">
    <source>
        <dbReference type="NCBIfam" id="TIGR01068"/>
    </source>
</evidence>
<dbReference type="GO" id="GO:0045454">
    <property type="term" value="P:cell redox homeostasis"/>
    <property type="evidence" value="ECO:0007669"/>
    <property type="project" value="TreeGrafter"/>
</dbReference>
<dbReference type="PROSITE" id="PS00194">
    <property type="entry name" value="THIOREDOXIN_1"/>
    <property type="match status" value="1"/>
</dbReference>
<keyword evidence="5 8" id="KW-0676">Redox-active center</keyword>
<dbReference type="InterPro" id="IPR017937">
    <property type="entry name" value="Thioredoxin_CS"/>
</dbReference>
<evidence type="ECO:0000256" key="2">
    <source>
        <dbReference type="ARBA" id="ARBA00022448"/>
    </source>
</evidence>
<dbReference type="InterPro" id="IPR013766">
    <property type="entry name" value="Thioredoxin_domain"/>
</dbReference>
<dbReference type="EMBL" id="JACHYB010000001">
    <property type="protein sequence ID" value="MBB3187165.1"/>
    <property type="molecule type" value="Genomic_DNA"/>
</dbReference>
<evidence type="ECO:0000313" key="10">
    <source>
        <dbReference type="EMBL" id="MBB3187165.1"/>
    </source>
</evidence>
<dbReference type="GO" id="GO:0005829">
    <property type="term" value="C:cytosol"/>
    <property type="evidence" value="ECO:0007669"/>
    <property type="project" value="TreeGrafter"/>
</dbReference>
<dbReference type="PANTHER" id="PTHR45663:SF11">
    <property type="entry name" value="GEO12009P1"/>
    <property type="match status" value="1"/>
</dbReference>
<reference evidence="10 11" key="1">
    <citation type="submission" date="2020-08" db="EMBL/GenBank/DDBJ databases">
        <title>Genomic Encyclopedia of Type Strains, Phase IV (KMG-IV): sequencing the most valuable type-strain genomes for metagenomic binning, comparative biology and taxonomic classification.</title>
        <authorList>
            <person name="Goeker M."/>
        </authorList>
    </citation>
    <scope>NUCLEOTIDE SEQUENCE [LARGE SCALE GENOMIC DNA]</scope>
    <source>
        <strain evidence="10 11">DSM 27471</strain>
    </source>
</reference>
<keyword evidence="4 8" id="KW-1015">Disulfide bond</keyword>
<dbReference type="Gene3D" id="3.40.30.10">
    <property type="entry name" value="Glutaredoxin"/>
    <property type="match status" value="1"/>
</dbReference>
<dbReference type="InterPro" id="IPR036249">
    <property type="entry name" value="Thioredoxin-like_sf"/>
</dbReference>
<proteinExistence type="inferred from homology"/>
<protein>
    <recommendedName>
        <fullName evidence="6">Thioredoxin</fullName>
    </recommendedName>
</protein>
<keyword evidence="11" id="KW-1185">Reference proteome</keyword>
<dbReference type="Proteomes" id="UP000544222">
    <property type="component" value="Unassembled WGS sequence"/>
</dbReference>
<evidence type="ECO:0000313" key="11">
    <source>
        <dbReference type="Proteomes" id="UP000544222"/>
    </source>
</evidence>
<dbReference type="Pfam" id="PF00085">
    <property type="entry name" value="Thioredoxin"/>
    <property type="match status" value="1"/>
</dbReference>
<evidence type="ECO:0000256" key="1">
    <source>
        <dbReference type="ARBA" id="ARBA00008987"/>
    </source>
</evidence>
<dbReference type="SUPFAM" id="SSF52833">
    <property type="entry name" value="Thioredoxin-like"/>
    <property type="match status" value="1"/>
</dbReference>
<evidence type="ECO:0000259" key="9">
    <source>
        <dbReference type="PROSITE" id="PS51352"/>
    </source>
</evidence>
<feature type="site" description="Deprotonates C-terminal active site Cys" evidence="7">
    <location>
        <position position="18"/>
    </location>
</feature>
<feature type="domain" description="Thioredoxin" evidence="9">
    <location>
        <begin position="1"/>
        <end position="99"/>
    </location>
</feature>
<dbReference type="PROSITE" id="PS51352">
    <property type="entry name" value="THIOREDOXIN_2"/>
    <property type="match status" value="1"/>
</dbReference>
<dbReference type="PIRSF" id="PIRSF000077">
    <property type="entry name" value="Thioredoxin"/>
    <property type="match status" value="1"/>
</dbReference>
<gene>
    <name evidence="10" type="ORF">FHX64_001328</name>
</gene>
<feature type="site" description="Contributes to redox potential value" evidence="7">
    <location>
        <position position="25"/>
    </location>
</feature>
<evidence type="ECO:0000256" key="8">
    <source>
        <dbReference type="PIRSR" id="PIRSR000077-4"/>
    </source>
</evidence>
<dbReference type="InterPro" id="IPR005746">
    <property type="entry name" value="Thioredoxin"/>
</dbReference>
<dbReference type="GO" id="GO:0015035">
    <property type="term" value="F:protein-disulfide reductase activity"/>
    <property type="evidence" value="ECO:0007669"/>
    <property type="project" value="UniProtKB-UniRule"/>
</dbReference>